<comment type="caution">
    <text evidence="5">The sequence shown here is derived from an EMBL/GenBank/DDBJ whole genome shotgun (WGS) entry which is preliminary data.</text>
</comment>
<dbReference type="Pfam" id="PF10342">
    <property type="entry name" value="Kre9_KNH"/>
    <property type="match status" value="1"/>
</dbReference>
<keyword evidence="1 3" id="KW-0732">Signal</keyword>
<evidence type="ECO:0000256" key="3">
    <source>
        <dbReference type="SAM" id="SignalP"/>
    </source>
</evidence>
<dbReference type="OrthoDB" id="5420143at2759"/>
<feature type="compositionally biased region" description="Low complexity" evidence="2">
    <location>
        <begin position="199"/>
        <end position="215"/>
    </location>
</feature>
<proteinExistence type="predicted"/>
<dbReference type="AlphaFoldDB" id="A0A0G2I6G8"/>
<dbReference type="PANTHER" id="PTHR35185:SF2">
    <property type="entry name" value="EXTRACELLULAR PROLINE-SERINE RICH PROTEIN (AFU_ORTHOLOGUE AFUA_8G07090)"/>
    <property type="match status" value="1"/>
</dbReference>
<evidence type="ECO:0000313" key="6">
    <source>
        <dbReference type="Proteomes" id="UP000034680"/>
    </source>
</evidence>
<sequence length="239" mass="24956">MRSLSLLALAAPLVSAIQFSNPTVNSTLTRGSTFDLQWSSVDTDPEAFSVYLVNFVNWPPYYAPVSFDVDATTGEASVRVPCDVDPSYGYQFNAINGTNVYIIYAQTPKFSIAGAACTDEQPPVTAAPTCAAPTATVTATVTVRGNSTLLVPTATPTATGAPLGHELVAKSKYEGECPEVIGWSGGYDSPVKLTEIPRAGSSGQSSAAQVGSEAGLTAATNGKVKSNCASKKRRVRRHA</sequence>
<gene>
    <name evidence="5" type="ORF">UCDDA912_g04564</name>
</gene>
<reference evidence="5 6" key="1">
    <citation type="submission" date="2015-05" db="EMBL/GenBank/DDBJ databases">
        <title>Distinctive expansion of gene families associated with plant cell wall degradation and secondary metabolism in the genomes of grapevine trunk pathogens.</title>
        <authorList>
            <person name="Lawrence D.P."/>
            <person name="Travadon R."/>
            <person name="Rolshausen P.E."/>
            <person name="Baumgartner K."/>
        </authorList>
    </citation>
    <scope>NUCLEOTIDE SEQUENCE [LARGE SCALE GENOMIC DNA]</scope>
    <source>
        <strain evidence="5">DA912</strain>
    </source>
</reference>
<dbReference type="EMBL" id="LCUC01000158">
    <property type="protein sequence ID" value="KKY35445.1"/>
    <property type="molecule type" value="Genomic_DNA"/>
</dbReference>
<organism evidence="5 6">
    <name type="scientific">Diaporthe ampelina</name>
    <dbReference type="NCBI Taxonomy" id="1214573"/>
    <lineage>
        <taxon>Eukaryota</taxon>
        <taxon>Fungi</taxon>
        <taxon>Dikarya</taxon>
        <taxon>Ascomycota</taxon>
        <taxon>Pezizomycotina</taxon>
        <taxon>Sordariomycetes</taxon>
        <taxon>Sordariomycetidae</taxon>
        <taxon>Diaporthales</taxon>
        <taxon>Diaporthaceae</taxon>
        <taxon>Diaporthe</taxon>
    </lineage>
</organism>
<dbReference type="PANTHER" id="PTHR35185">
    <property type="entry name" value="SERINE/THREONINE-RICH PROTEIN ADG2-RELATED"/>
    <property type="match status" value="1"/>
</dbReference>
<keyword evidence="6" id="KW-1185">Reference proteome</keyword>
<evidence type="ECO:0000313" key="5">
    <source>
        <dbReference type="EMBL" id="KKY35445.1"/>
    </source>
</evidence>
<protein>
    <submittedName>
        <fullName evidence="5">Putative extracellular proline-serine rich protein</fullName>
    </submittedName>
</protein>
<feature type="compositionally biased region" description="Polar residues" evidence="2">
    <location>
        <begin position="218"/>
        <end position="229"/>
    </location>
</feature>
<feature type="domain" description="Yeast cell wall synthesis Kre9/Knh1-like N-terminal" evidence="4">
    <location>
        <begin position="21"/>
        <end position="112"/>
    </location>
</feature>
<evidence type="ECO:0000256" key="2">
    <source>
        <dbReference type="SAM" id="MobiDB-lite"/>
    </source>
</evidence>
<feature type="region of interest" description="Disordered" evidence="2">
    <location>
        <begin position="198"/>
        <end position="239"/>
    </location>
</feature>
<feature type="signal peptide" evidence="3">
    <location>
        <begin position="1"/>
        <end position="16"/>
    </location>
</feature>
<dbReference type="InterPro" id="IPR052479">
    <property type="entry name" value="GPI-anchor_Adhesion_Reg"/>
</dbReference>
<reference evidence="5 6" key="2">
    <citation type="submission" date="2015-05" db="EMBL/GenBank/DDBJ databases">
        <authorList>
            <person name="Morales-Cruz A."/>
            <person name="Amrine K.C."/>
            <person name="Cantu D."/>
        </authorList>
    </citation>
    <scope>NUCLEOTIDE SEQUENCE [LARGE SCALE GENOMIC DNA]</scope>
    <source>
        <strain evidence="5">DA912</strain>
    </source>
</reference>
<name>A0A0G2I6G8_9PEZI</name>
<dbReference type="InterPro" id="IPR018466">
    <property type="entry name" value="Kre9/Knh1-like_N"/>
</dbReference>
<evidence type="ECO:0000259" key="4">
    <source>
        <dbReference type="Pfam" id="PF10342"/>
    </source>
</evidence>
<dbReference type="Proteomes" id="UP000034680">
    <property type="component" value="Unassembled WGS sequence"/>
</dbReference>
<evidence type="ECO:0000256" key="1">
    <source>
        <dbReference type="ARBA" id="ARBA00022729"/>
    </source>
</evidence>
<feature type="chain" id="PRO_5002545552" evidence="3">
    <location>
        <begin position="17"/>
        <end position="239"/>
    </location>
</feature>
<accession>A0A0G2I6G8</accession>
<feature type="compositionally biased region" description="Basic residues" evidence="2">
    <location>
        <begin position="230"/>
        <end position="239"/>
    </location>
</feature>
<dbReference type="STRING" id="1214573.A0A0G2I6G8"/>